<dbReference type="OrthoDB" id="4500473at2759"/>
<keyword evidence="2" id="KW-1185">Reference proteome</keyword>
<protein>
    <submittedName>
        <fullName evidence="1">Uncharacterized protein</fullName>
    </submittedName>
</protein>
<dbReference type="AlphaFoldDB" id="A0A484FD19"/>
<gene>
    <name evidence="1" type="ORF">Cob_v010828</name>
</gene>
<sequence length="125" mass="13406">MITGVAIGRGARLLRSEGHQRGVQAEIGAGLSSLANTSLAVDNSAERASSNSGRVASDFVWAVRLAKISKGILEKSWKYETFSKGATYGSAEEPLRENLLRNLRVEGVPEICIVEADGDDEIFVI</sequence>
<accession>A0A484FD19</accession>
<name>A0A484FD19_COLOR</name>
<proteinExistence type="predicted"/>
<evidence type="ECO:0000313" key="1">
    <source>
        <dbReference type="EMBL" id="TDZ16269.1"/>
    </source>
</evidence>
<evidence type="ECO:0000313" key="2">
    <source>
        <dbReference type="Proteomes" id="UP000014480"/>
    </source>
</evidence>
<dbReference type="Proteomes" id="UP000014480">
    <property type="component" value="Unassembled WGS sequence"/>
</dbReference>
<reference evidence="2" key="2">
    <citation type="journal article" date="2019" name="Mol. Plant Microbe Interact.">
        <title>Genome sequence resources for four phytopathogenic fungi from the Colletotrichum orbiculare species complex.</title>
        <authorList>
            <person name="Gan P."/>
            <person name="Tsushima A."/>
            <person name="Narusaka M."/>
            <person name="Narusaka Y."/>
            <person name="Takano Y."/>
            <person name="Kubo Y."/>
            <person name="Shirasu K."/>
        </authorList>
    </citation>
    <scope>GENOME REANNOTATION</scope>
    <source>
        <strain evidence="2">104-T / ATCC 96160 / CBS 514.97 / LARS 414 / MAFF 240422</strain>
    </source>
</reference>
<dbReference type="EMBL" id="AMCV02000036">
    <property type="protein sequence ID" value="TDZ16269.1"/>
    <property type="molecule type" value="Genomic_DNA"/>
</dbReference>
<reference evidence="2" key="1">
    <citation type="journal article" date="2013" name="New Phytol.">
        <title>Comparative genomic and transcriptomic analyses reveal the hemibiotrophic stage shift of Colletotrichum fungi.</title>
        <authorList>
            <person name="Gan P."/>
            <person name="Ikeda K."/>
            <person name="Irieda H."/>
            <person name="Narusaka M."/>
            <person name="O'Connell R.J."/>
            <person name="Narusaka Y."/>
            <person name="Takano Y."/>
            <person name="Kubo Y."/>
            <person name="Shirasu K."/>
        </authorList>
    </citation>
    <scope>NUCLEOTIDE SEQUENCE [LARGE SCALE GENOMIC DNA]</scope>
    <source>
        <strain evidence="2">104-T / ATCC 96160 / CBS 514.97 / LARS 414 / MAFF 240422</strain>
    </source>
</reference>
<comment type="caution">
    <text evidence="1">The sequence shown here is derived from an EMBL/GenBank/DDBJ whole genome shotgun (WGS) entry which is preliminary data.</text>
</comment>
<organism evidence="1 2">
    <name type="scientific">Colletotrichum orbiculare (strain 104-T / ATCC 96160 / CBS 514.97 / LARS 414 / MAFF 240422)</name>
    <name type="common">Cucumber anthracnose fungus</name>
    <name type="synonym">Colletotrichum lagenarium</name>
    <dbReference type="NCBI Taxonomy" id="1213857"/>
    <lineage>
        <taxon>Eukaryota</taxon>
        <taxon>Fungi</taxon>
        <taxon>Dikarya</taxon>
        <taxon>Ascomycota</taxon>
        <taxon>Pezizomycotina</taxon>
        <taxon>Sordariomycetes</taxon>
        <taxon>Hypocreomycetidae</taxon>
        <taxon>Glomerellales</taxon>
        <taxon>Glomerellaceae</taxon>
        <taxon>Colletotrichum</taxon>
        <taxon>Colletotrichum orbiculare species complex</taxon>
    </lineage>
</organism>